<evidence type="ECO:0000313" key="2">
    <source>
        <dbReference type="Proteomes" id="UP000078492"/>
    </source>
</evidence>
<sequence length="884" mass="98310">MSAGITDPNGTVTRVEHTHDGYLIDQVDYIDLSDLQFDDDNDVWLYMPLQCSTGSTIQDIYAWLKTEPELDVRNNKRCIDTRTFTRPKKRSARMSFESIFEGLSPSTKDIQKLQDIDITYIENVEKYLPAIIRDKESVPPILKPSTKTALNILSDEISVTSGQVSMEAFLNMSQSKGIDSFINLGEPEFSDMLMNVSQPSILSASVITNESMFIKNNIPPVINKNMAQNSDMEKSSNSNDINNETYVMQNSDKTITPDKIYCTNTLSNTCKEFLQLDKVLNETYNAAALSGTSARSSLDKQEAALSSTFVAEPNANTNFVQLQNEASNGLLDTTYLSSAKGAEKPNSPVSIVSDTYIPTTRINKTDLNVTCDILPDKIESVALFTRETLAKESALDMSFNVPVYNQSTPMNPSMPNTTSKFATKYLDQPQPVVHPTLKAPTSKAPTSLRRELLAEIQRSGERKLDSTYNHIPSDHSNLRDTKENVHIAYNENETDGSSTNKYYTYKKSAFTRMTSQYTSQNETAVTAQKELPMDQRKFYTFTKKNNPIERTNNIASESVETHPSMDSTFCKPHLPKIQQKRNMPRALSKLPQFLQKSNPNLVSSSLKNVSGVPIVRTGISSIGYIKGSQPNIKQNIAKKSQLPSKLHLYGKMKSGSEQRLLEANVDTNNRFPMEGVIAGSTESIESTHSVHSAPDLDDRLSTCSDSSNHNSCSKQTMNIEQLHQLVRMQEESLKQDLSPKPNRQVLENTWVAEKKDLPSPILKNGVQHNEIDEHLLNNDLSMKSSSPIISPTASSHALNDGNAEGNIAKTKDEIVVVEKTEGPNQVVPKTENKTRLRQPTNWSTGSKPAAVISGIPRPASRIPALRFVRPNAKTTQADLRKGCT</sequence>
<dbReference type="OrthoDB" id="6347145at2759"/>
<dbReference type="EMBL" id="KQ978625">
    <property type="protein sequence ID" value="KYN29587.1"/>
    <property type="molecule type" value="Genomic_DNA"/>
</dbReference>
<keyword evidence="2" id="KW-1185">Reference proteome</keyword>
<evidence type="ECO:0000313" key="1">
    <source>
        <dbReference type="EMBL" id="KYN29587.1"/>
    </source>
</evidence>
<accession>A0A195ENV0</accession>
<reference evidence="1 2" key="1">
    <citation type="submission" date="2015-09" db="EMBL/GenBank/DDBJ databases">
        <title>Trachymyrmex cornetzi WGS genome.</title>
        <authorList>
            <person name="Nygaard S."/>
            <person name="Hu H."/>
            <person name="Boomsma J."/>
            <person name="Zhang G."/>
        </authorList>
    </citation>
    <scope>NUCLEOTIDE SEQUENCE [LARGE SCALE GENOMIC DNA]</scope>
    <source>
        <strain evidence="1">Tcor2-1</strain>
        <tissue evidence="1">Whole body</tissue>
    </source>
</reference>
<gene>
    <name evidence="1" type="ORF">ALC57_00849</name>
</gene>
<organism evidence="1 2">
    <name type="scientific">Trachymyrmex cornetzi</name>
    <dbReference type="NCBI Taxonomy" id="471704"/>
    <lineage>
        <taxon>Eukaryota</taxon>
        <taxon>Metazoa</taxon>
        <taxon>Ecdysozoa</taxon>
        <taxon>Arthropoda</taxon>
        <taxon>Hexapoda</taxon>
        <taxon>Insecta</taxon>
        <taxon>Pterygota</taxon>
        <taxon>Neoptera</taxon>
        <taxon>Endopterygota</taxon>
        <taxon>Hymenoptera</taxon>
        <taxon>Apocrita</taxon>
        <taxon>Aculeata</taxon>
        <taxon>Formicoidea</taxon>
        <taxon>Formicidae</taxon>
        <taxon>Myrmicinae</taxon>
        <taxon>Trachymyrmex</taxon>
    </lineage>
</organism>
<name>A0A195ENV0_9HYME</name>
<dbReference type="KEGG" id="tcz:108762140"/>
<dbReference type="AlphaFoldDB" id="A0A195ENV0"/>
<proteinExistence type="predicted"/>
<dbReference type="Proteomes" id="UP000078492">
    <property type="component" value="Unassembled WGS sequence"/>
</dbReference>
<protein>
    <submittedName>
        <fullName evidence="1">Uncharacterized protein</fullName>
    </submittedName>
</protein>